<evidence type="ECO:0008006" key="3">
    <source>
        <dbReference type="Google" id="ProtNLM"/>
    </source>
</evidence>
<evidence type="ECO:0000313" key="2">
    <source>
        <dbReference type="Proteomes" id="UP000092154"/>
    </source>
</evidence>
<accession>A0A1B7MGM2</accession>
<organism evidence="1 2">
    <name type="scientific">Rhizopogon vinicolor AM-OR11-026</name>
    <dbReference type="NCBI Taxonomy" id="1314800"/>
    <lineage>
        <taxon>Eukaryota</taxon>
        <taxon>Fungi</taxon>
        <taxon>Dikarya</taxon>
        <taxon>Basidiomycota</taxon>
        <taxon>Agaricomycotina</taxon>
        <taxon>Agaricomycetes</taxon>
        <taxon>Agaricomycetidae</taxon>
        <taxon>Boletales</taxon>
        <taxon>Suillineae</taxon>
        <taxon>Rhizopogonaceae</taxon>
        <taxon>Rhizopogon</taxon>
    </lineage>
</organism>
<dbReference type="EMBL" id="KV449266">
    <property type="protein sequence ID" value="OAX31738.1"/>
    <property type="molecule type" value="Genomic_DNA"/>
</dbReference>
<reference evidence="1 2" key="1">
    <citation type="submission" date="2016-06" db="EMBL/GenBank/DDBJ databases">
        <title>Comparative genomics of the ectomycorrhizal sister species Rhizopogon vinicolor and Rhizopogon vesiculosus (Basidiomycota: Boletales) reveals a divergence of the mating type B locus.</title>
        <authorList>
            <consortium name="DOE Joint Genome Institute"/>
            <person name="Mujic A.B."/>
            <person name="Kuo A."/>
            <person name="Tritt A."/>
            <person name="Lipzen A."/>
            <person name="Chen C."/>
            <person name="Johnson J."/>
            <person name="Sharma A."/>
            <person name="Barry K."/>
            <person name="Grigoriev I.V."/>
            <person name="Spatafora J.W."/>
        </authorList>
    </citation>
    <scope>NUCLEOTIDE SEQUENCE [LARGE SCALE GENOMIC DNA]</scope>
    <source>
        <strain evidence="1 2">AM-OR11-026</strain>
    </source>
</reference>
<keyword evidence="2" id="KW-1185">Reference proteome</keyword>
<dbReference type="AlphaFoldDB" id="A0A1B7MGM2"/>
<name>A0A1B7MGM2_9AGAM</name>
<dbReference type="InParanoid" id="A0A1B7MGM2"/>
<dbReference type="Proteomes" id="UP000092154">
    <property type="component" value="Unassembled WGS sequence"/>
</dbReference>
<dbReference type="OrthoDB" id="3041441at2759"/>
<protein>
    <recommendedName>
        <fullName evidence="3">F-box domain-containing protein</fullName>
    </recommendedName>
</protein>
<proteinExistence type="predicted"/>
<gene>
    <name evidence="1" type="ORF">K503DRAFT_703255</name>
</gene>
<sequence length="125" mass="14184">MRPFREYSTIAALARTCRAFKEPALDVLWKNMDGLGPLVSCLPENVKLDVLNSDPNVISWIFLIHVEQSLRRPPFVEEWMIFGQYAHRIHSLTICYSGLNEISDLVVEALVSAPSSVMLPNLRTL</sequence>
<feature type="non-terminal residue" evidence="1">
    <location>
        <position position="125"/>
    </location>
</feature>
<evidence type="ECO:0000313" key="1">
    <source>
        <dbReference type="EMBL" id="OAX31738.1"/>
    </source>
</evidence>